<accession>T5A5Q2</accession>
<name>T5A5Q2_OPHSC</name>
<dbReference type="Gene3D" id="3.40.630.30">
    <property type="match status" value="1"/>
</dbReference>
<dbReference type="SUPFAM" id="SSF55729">
    <property type="entry name" value="Acyl-CoA N-acyltransferases (Nat)"/>
    <property type="match status" value="1"/>
</dbReference>
<evidence type="ECO:0000313" key="2">
    <source>
        <dbReference type="Proteomes" id="UP000019374"/>
    </source>
</evidence>
<organism evidence="1 2">
    <name type="scientific">Ophiocordyceps sinensis (strain Co18 / CGMCC 3.14243)</name>
    <name type="common">Yarsagumba caterpillar fungus</name>
    <name type="synonym">Hirsutella sinensis</name>
    <dbReference type="NCBI Taxonomy" id="911162"/>
    <lineage>
        <taxon>Eukaryota</taxon>
        <taxon>Fungi</taxon>
        <taxon>Dikarya</taxon>
        <taxon>Ascomycota</taxon>
        <taxon>Pezizomycotina</taxon>
        <taxon>Sordariomycetes</taxon>
        <taxon>Hypocreomycetidae</taxon>
        <taxon>Hypocreales</taxon>
        <taxon>Ophiocordycipitaceae</taxon>
        <taxon>Ophiocordyceps</taxon>
    </lineage>
</organism>
<dbReference type="Proteomes" id="UP000019374">
    <property type="component" value="Unassembled WGS sequence"/>
</dbReference>
<evidence type="ECO:0000313" key="1">
    <source>
        <dbReference type="EMBL" id="EQL00800.1"/>
    </source>
</evidence>
<dbReference type="GO" id="GO:0016746">
    <property type="term" value="F:acyltransferase activity"/>
    <property type="evidence" value="ECO:0007669"/>
    <property type="project" value="UniProtKB-KW"/>
</dbReference>
<sequence>MSERVIQRFHRDELTEEMLQDAARLFSENYGIWGKPPTDGRSFGKAGTRVKVSASRLRAQLLPEGSQSCYAKVTVDGVLAGHAFACRWRCDGRQVLWVTQLVVHRHHRERRLATTLLLALLDDDDDIFGIMSSHPAACKTLAKAYGNFLFSNVPFAFAERHAASVLAASPVGYVKDAKLRGNLFHPRDTTGLVCGVDTDFYVDHAEPLEALARVNESGGWPFGDLPDGHEFLLLFDVVRRRSPRRASKNEG</sequence>
<dbReference type="HOGENOM" id="CLU_056576_0_0_1"/>
<keyword evidence="1" id="KW-0012">Acyltransferase</keyword>
<reference evidence="1 2" key="1">
    <citation type="journal article" date="2013" name="Chin. Sci. Bull.">
        <title>Genome survey uncovers the secrets of sex and lifestyle in caterpillar fungus.</title>
        <authorList>
            <person name="Hu X."/>
            <person name="Zhang Y."/>
            <person name="Xiao G."/>
            <person name="Zheng P."/>
            <person name="Xia Y."/>
            <person name="Zhang X."/>
            <person name="St Leger R.J."/>
            <person name="Liu X."/>
            <person name="Wang C."/>
        </authorList>
    </citation>
    <scope>NUCLEOTIDE SEQUENCE [LARGE SCALE GENOMIC DNA]</scope>
    <source>
        <strain evidence="2">Co18 / CGMCC 3.14243</strain>
        <tissue evidence="1">Fruit-body</tissue>
    </source>
</reference>
<dbReference type="AlphaFoldDB" id="T5A5Q2"/>
<gene>
    <name evidence="1" type="ORF">OCS_03488</name>
</gene>
<dbReference type="OrthoDB" id="2019666at2759"/>
<protein>
    <submittedName>
        <fullName evidence="1">Acyl-CoA N-acyltransferase</fullName>
    </submittedName>
</protein>
<dbReference type="eggNOG" id="ENOG502S5C5">
    <property type="taxonomic scope" value="Eukaryota"/>
</dbReference>
<dbReference type="InterPro" id="IPR016181">
    <property type="entry name" value="Acyl_CoA_acyltransferase"/>
</dbReference>
<proteinExistence type="predicted"/>
<dbReference type="EMBL" id="KE652689">
    <property type="protein sequence ID" value="EQL00800.1"/>
    <property type="molecule type" value="Genomic_DNA"/>
</dbReference>
<keyword evidence="1" id="KW-0808">Transferase</keyword>